<proteinExistence type="predicted"/>
<reference evidence="1" key="2">
    <citation type="journal article" date="2015" name="Fish Shellfish Immunol.">
        <title>Early steps in the European eel (Anguilla anguilla)-Vibrio vulnificus interaction in the gills: Role of the RtxA13 toxin.</title>
        <authorList>
            <person name="Callol A."/>
            <person name="Pajuelo D."/>
            <person name="Ebbesson L."/>
            <person name="Teles M."/>
            <person name="MacKenzie S."/>
            <person name="Amaro C."/>
        </authorList>
    </citation>
    <scope>NUCLEOTIDE SEQUENCE</scope>
</reference>
<dbReference type="EMBL" id="GBXM01084088">
    <property type="protein sequence ID" value="JAH24489.1"/>
    <property type="molecule type" value="Transcribed_RNA"/>
</dbReference>
<dbReference type="AlphaFoldDB" id="A0A0E9R5V3"/>
<sequence length="53" mass="5913">MEIRLVTGSHFHLLASAGIALAKRDKNDSSSNVSYEKHVFQRTRMEGIHTQGS</sequence>
<protein>
    <submittedName>
        <fullName evidence="1">Uncharacterized protein</fullName>
    </submittedName>
</protein>
<evidence type="ECO:0000313" key="1">
    <source>
        <dbReference type="EMBL" id="JAH24489.1"/>
    </source>
</evidence>
<name>A0A0E9R5V3_ANGAN</name>
<reference evidence="1" key="1">
    <citation type="submission" date="2014-11" db="EMBL/GenBank/DDBJ databases">
        <authorList>
            <person name="Amaro Gonzalez C."/>
        </authorList>
    </citation>
    <scope>NUCLEOTIDE SEQUENCE</scope>
</reference>
<accession>A0A0E9R5V3</accession>
<organism evidence="1">
    <name type="scientific">Anguilla anguilla</name>
    <name type="common">European freshwater eel</name>
    <name type="synonym">Muraena anguilla</name>
    <dbReference type="NCBI Taxonomy" id="7936"/>
    <lineage>
        <taxon>Eukaryota</taxon>
        <taxon>Metazoa</taxon>
        <taxon>Chordata</taxon>
        <taxon>Craniata</taxon>
        <taxon>Vertebrata</taxon>
        <taxon>Euteleostomi</taxon>
        <taxon>Actinopterygii</taxon>
        <taxon>Neopterygii</taxon>
        <taxon>Teleostei</taxon>
        <taxon>Anguilliformes</taxon>
        <taxon>Anguillidae</taxon>
        <taxon>Anguilla</taxon>
    </lineage>
</organism>